<organism evidence="2 3">
    <name type="scientific">Remersonia thermophila</name>
    <dbReference type="NCBI Taxonomy" id="72144"/>
    <lineage>
        <taxon>Eukaryota</taxon>
        <taxon>Fungi</taxon>
        <taxon>Dikarya</taxon>
        <taxon>Ascomycota</taxon>
        <taxon>Pezizomycotina</taxon>
        <taxon>Sordariomycetes</taxon>
        <taxon>Sordariomycetidae</taxon>
        <taxon>Sordariales</taxon>
        <taxon>Sordariales incertae sedis</taxon>
        <taxon>Remersonia</taxon>
    </lineage>
</organism>
<feature type="compositionally biased region" description="Pro residues" evidence="1">
    <location>
        <begin position="35"/>
        <end position="60"/>
    </location>
</feature>
<gene>
    <name evidence="2" type="ORF">VTJ83DRAFT_1701</name>
</gene>
<evidence type="ECO:0000313" key="3">
    <source>
        <dbReference type="Proteomes" id="UP001600064"/>
    </source>
</evidence>
<comment type="caution">
    <text evidence="2">The sequence shown here is derived from an EMBL/GenBank/DDBJ whole genome shotgun (WGS) entry which is preliminary data.</text>
</comment>
<feature type="region of interest" description="Disordered" evidence="1">
    <location>
        <begin position="619"/>
        <end position="641"/>
    </location>
</feature>
<dbReference type="RefSeq" id="XP_070868241.1">
    <property type="nucleotide sequence ID" value="XM_071007890.1"/>
</dbReference>
<dbReference type="Proteomes" id="UP001600064">
    <property type="component" value="Unassembled WGS sequence"/>
</dbReference>
<feature type="region of interest" description="Disordered" evidence="1">
    <location>
        <begin position="1"/>
        <end position="86"/>
    </location>
</feature>
<proteinExistence type="predicted"/>
<feature type="compositionally biased region" description="Low complexity" evidence="1">
    <location>
        <begin position="14"/>
        <end position="34"/>
    </location>
</feature>
<feature type="compositionally biased region" description="Acidic residues" evidence="1">
    <location>
        <begin position="72"/>
        <end position="86"/>
    </location>
</feature>
<keyword evidence="3" id="KW-1185">Reference proteome</keyword>
<evidence type="ECO:0000313" key="2">
    <source>
        <dbReference type="EMBL" id="KAL2269517.1"/>
    </source>
</evidence>
<feature type="compositionally biased region" description="Polar residues" evidence="1">
    <location>
        <begin position="1"/>
        <end position="10"/>
    </location>
</feature>
<protein>
    <submittedName>
        <fullName evidence="2">Uncharacterized protein</fullName>
    </submittedName>
</protein>
<accession>A0ABR4DGY6</accession>
<dbReference type="GeneID" id="98122534"/>
<reference evidence="2 3" key="1">
    <citation type="journal article" date="2024" name="Commun. Biol.">
        <title>Comparative genomic analysis of thermophilic fungi reveals convergent evolutionary adaptations and gene losses.</title>
        <authorList>
            <person name="Steindorff A.S."/>
            <person name="Aguilar-Pontes M.V."/>
            <person name="Robinson A.J."/>
            <person name="Andreopoulos B."/>
            <person name="LaButti K."/>
            <person name="Kuo A."/>
            <person name="Mondo S."/>
            <person name="Riley R."/>
            <person name="Otillar R."/>
            <person name="Haridas S."/>
            <person name="Lipzen A."/>
            <person name="Grimwood J."/>
            <person name="Schmutz J."/>
            <person name="Clum A."/>
            <person name="Reid I.D."/>
            <person name="Moisan M.C."/>
            <person name="Butler G."/>
            <person name="Nguyen T.T.M."/>
            <person name="Dewar K."/>
            <person name="Conant G."/>
            <person name="Drula E."/>
            <person name="Henrissat B."/>
            <person name="Hansel C."/>
            <person name="Singer S."/>
            <person name="Hutchinson M.I."/>
            <person name="de Vries R.P."/>
            <person name="Natvig D.O."/>
            <person name="Powell A.J."/>
            <person name="Tsang A."/>
            <person name="Grigoriev I.V."/>
        </authorList>
    </citation>
    <scope>NUCLEOTIDE SEQUENCE [LARGE SCALE GENOMIC DNA]</scope>
    <source>
        <strain evidence="2 3">ATCC 22073</strain>
    </source>
</reference>
<name>A0ABR4DGY6_9PEZI</name>
<dbReference type="EMBL" id="JAZGUE010000002">
    <property type="protein sequence ID" value="KAL2269517.1"/>
    <property type="molecule type" value="Genomic_DNA"/>
</dbReference>
<evidence type="ECO:0000256" key="1">
    <source>
        <dbReference type="SAM" id="MobiDB-lite"/>
    </source>
</evidence>
<feature type="compositionally biased region" description="Basic and acidic residues" evidence="1">
    <location>
        <begin position="61"/>
        <end position="71"/>
    </location>
</feature>
<feature type="region of interest" description="Disordered" evidence="1">
    <location>
        <begin position="162"/>
        <end position="185"/>
    </location>
</feature>
<sequence length="641" mass="70672">MSQKNISITSFFKPVSQVSQSPQSTPAQTQTTASPTPPPPSPVPHVSFSPPPAPPPPPPNARDRDKIIRGSDEEDDDDLDTDDEFPDLFALPTALPAQPSAARKEAGLLGTPRAKRLAVLDLNSSPLTINTRHKFDIAALLKHAEADNANEQSHKRTAELLAQGSPTAASTRPGATEAPADGRPHDNMLAMLPGSGDGHGDKLLRAVKRAEANVEKKVWYFFDRQPDANEAAVHVHKAFPKSTATGVWSMLASDKTRSEVFEDGLPYNVECRMRNLPDEIFEWVLHEAPWEKSRRLRDEYVRLLGACSHQISRVLDEQAVLAMFQALGASERALGSAAGPRGAEPEQGGPYPEQARVPLETVLLILGATAHGANLQALTQATSILLRLGIDHIVREDQAIATAYQDALLRLVSAVSFRAWNSFCGDVSDSLYNHTQSSTLRWNAVSAIPLLHARLAELRRRLALVFVFDDPRRAYSPAAETFSIRSVIDRLEHADEFVIDRNTTDFPELLSLCELLIVAVGDGNPPPLDDDDVSPEAIRQHNAEVDELARKIKHMWSNIHEQGAAYVSRLEARSHLKDFERKLHHVIRTRPRPKEDIFGLNPTEEELDKPKQQQFMRRFLGKKEPSASTRPVATARTGGNG</sequence>